<keyword evidence="8 15" id="KW-0675">Receptor</keyword>
<dbReference type="InterPro" id="IPR039426">
    <property type="entry name" value="TonB-dep_rcpt-like"/>
</dbReference>
<keyword evidence="5 10" id="KW-0812">Transmembrane</keyword>
<keyword evidence="6 11" id="KW-0798">TonB box</keyword>
<dbReference type="Pfam" id="PF07715">
    <property type="entry name" value="Plug"/>
    <property type="match status" value="1"/>
</dbReference>
<feature type="domain" description="TonB-dependent receptor plug" evidence="14">
    <location>
        <begin position="66"/>
        <end position="160"/>
    </location>
</feature>
<evidence type="ECO:0000256" key="3">
    <source>
        <dbReference type="ARBA" id="ARBA00022448"/>
    </source>
</evidence>
<organism evidence="15 16">
    <name type="scientific">Arcobacter suis CECT 7833</name>
    <dbReference type="NCBI Taxonomy" id="663365"/>
    <lineage>
        <taxon>Bacteria</taxon>
        <taxon>Pseudomonadati</taxon>
        <taxon>Campylobacterota</taxon>
        <taxon>Epsilonproteobacteria</taxon>
        <taxon>Campylobacterales</taxon>
        <taxon>Arcobacteraceae</taxon>
        <taxon>Arcobacter</taxon>
    </lineage>
</organism>
<dbReference type="PROSITE" id="PS52016">
    <property type="entry name" value="TONB_DEPENDENT_REC_3"/>
    <property type="match status" value="1"/>
</dbReference>
<evidence type="ECO:0000256" key="6">
    <source>
        <dbReference type="ARBA" id="ARBA00023077"/>
    </source>
</evidence>
<dbReference type="InterPro" id="IPR010105">
    <property type="entry name" value="TonB_sidphr_rcpt"/>
</dbReference>
<dbReference type="InterPro" id="IPR000531">
    <property type="entry name" value="Beta-barrel_TonB"/>
</dbReference>
<dbReference type="Gene3D" id="2.170.130.10">
    <property type="entry name" value="TonB-dependent receptor, plug domain"/>
    <property type="match status" value="1"/>
</dbReference>
<evidence type="ECO:0000256" key="1">
    <source>
        <dbReference type="ARBA" id="ARBA00004571"/>
    </source>
</evidence>
<comment type="subcellular location">
    <subcellularLocation>
        <location evidence="1 10">Cell outer membrane</location>
        <topology evidence="1 10">Multi-pass membrane protein</topology>
    </subcellularLocation>
</comment>
<dbReference type="PANTHER" id="PTHR32552:SF74">
    <property type="entry name" value="HYDROXAMATE SIDEROPHORE RECEPTOR FHUE"/>
    <property type="match status" value="1"/>
</dbReference>
<keyword evidence="9 10" id="KW-0998">Cell outer membrane</keyword>
<keyword evidence="3 10" id="KW-0813">Transport</keyword>
<dbReference type="EMBL" id="CP032100">
    <property type="protein sequence ID" value="AXX89437.1"/>
    <property type="molecule type" value="Genomic_DNA"/>
</dbReference>
<dbReference type="Gene3D" id="2.40.170.20">
    <property type="entry name" value="TonB-dependent receptor, beta-barrel domain"/>
    <property type="match status" value="1"/>
</dbReference>
<dbReference type="AlphaFoldDB" id="A0AAD0SQA2"/>
<evidence type="ECO:0000256" key="11">
    <source>
        <dbReference type="RuleBase" id="RU003357"/>
    </source>
</evidence>
<dbReference type="RefSeq" id="WP_118885984.1">
    <property type="nucleotide sequence ID" value="NZ_CP032100.1"/>
</dbReference>
<keyword evidence="16" id="KW-1185">Reference proteome</keyword>
<evidence type="ECO:0000259" key="14">
    <source>
        <dbReference type="Pfam" id="PF07715"/>
    </source>
</evidence>
<protein>
    <submittedName>
        <fullName evidence="15">TonB-dependent ferric coprogen/ferric-rhodotorulic acid receptor</fullName>
    </submittedName>
</protein>
<evidence type="ECO:0000313" key="15">
    <source>
        <dbReference type="EMBL" id="AXX89437.1"/>
    </source>
</evidence>
<accession>A0AAD0SQA2</accession>
<dbReference type="InterPro" id="IPR036942">
    <property type="entry name" value="Beta-barrel_TonB_sf"/>
</dbReference>
<feature type="domain" description="TonB-dependent receptor-like beta-barrel" evidence="13">
    <location>
        <begin position="253"/>
        <end position="667"/>
    </location>
</feature>
<evidence type="ECO:0000256" key="8">
    <source>
        <dbReference type="ARBA" id="ARBA00023170"/>
    </source>
</evidence>
<dbReference type="NCBIfam" id="TIGR01783">
    <property type="entry name" value="TonB-siderophor"/>
    <property type="match status" value="1"/>
</dbReference>
<dbReference type="CDD" id="cd01347">
    <property type="entry name" value="ligand_gated_channel"/>
    <property type="match status" value="1"/>
</dbReference>
<dbReference type="KEGG" id="asui:ASUIS_0948"/>
<dbReference type="InterPro" id="IPR012910">
    <property type="entry name" value="Plug_dom"/>
</dbReference>
<dbReference type="GO" id="GO:0009279">
    <property type="term" value="C:cell outer membrane"/>
    <property type="evidence" value="ECO:0007669"/>
    <property type="project" value="UniProtKB-SubCell"/>
</dbReference>
<keyword evidence="12" id="KW-0732">Signal</keyword>
<gene>
    <name evidence="15" type="ORF">ASUIS_0948</name>
</gene>
<dbReference type="GO" id="GO:0015344">
    <property type="term" value="F:siderophore uptake transmembrane transporter activity"/>
    <property type="evidence" value="ECO:0007669"/>
    <property type="project" value="TreeGrafter"/>
</dbReference>
<reference evidence="15 16" key="1">
    <citation type="submission" date="2018-08" db="EMBL/GenBank/DDBJ databases">
        <title>Complete genome of the Arcobacter suis type strain LMG 26152.</title>
        <authorList>
            <person name="Miller W.G."/>
            <person name="Yee E."/>
            <person name="Bono J.L."/>
        </authorList>
    </citation>
    <scope>NUCLEOTIDE SEQUENCE [LARGE SCALE GENOMIC DNA]</scope>
    <source>
        <strain evidence="15 16">CECT 7833</strain>
    </source>
</reference>
<evidence type="ECO:0000256" key="9">
    <source>
        <dbReference type="ARBA" id="ARBA00023237"/>
    </source>
</evidence>
<feature type="signal peptide" evidence="12">
    <location>
        <begin position="1"/>
        <end position="25"/>
    </location>
</feature>
<dbReference type="GO" id="GO:0015891">
    <property type="term" value="P:siderophore transport"/>
    <property type="evidence" value="ECO:0007669"/>
    <property type="project" value="InterPro"/>
</dbReference>
<keyword evidence="4 10" id="KW-1134">Transmembrane beta strand</keyword>
<dbReference type="GO" id="GO:0038023">
    <property type="term" value="F:signaling receptor activity"/>
    <property type="evidence" value="ECO:0007669"/>
    <property type="project" value="InterPro"/>
</dbReference>
<evidence type="ECO:0000256" key="5">
    <source>
        <dbReference type="ARBA" id="ARBA00022692"/>
    </source>
</evidence>
<evidence type="ECO:0000256" key="2">
    <source>
        <dbReference type="ARBA" id="ARBA00009810"/>
    </source>
</evidence>
<evidence type="ECO:0000256" key="4">
    <source>
        <dbReference type="ARBA" id="ARBA00022452"/>
    </source>
</evidence>
<evidence type="ECO:0000259" key="13">
    <source>
        <dbReference type="Pfam" id="PF00593"/>
    </source>
</evidence>
<dbReference type="InterPro" id="IPR037066">
    <property type="entry name" value="Plug_dom_sf"/>
</dbReference>
<evidence type="ECO:0000313" key="16">
    <source>
        <dbReference type="Proteomes" id="UP000263040"/>
    </source>
</evidence>
<proteinExistence type="inferred from homology"/>
<keyword evidence="7 10" id="KW-0472">Membrane</keyword>
<dbReference type="SUPFAM" id="SSF56935">
    <property type="entry name" value="Porins"/>
    <property type="match status" value="1"/>
</dbReference>
<dbReference type="PANTHER" id="PTHR32552">
    <property type="entry name" value="FERRICHROME IRON RECEPTOR-RELATED"/>
    <property type="match status" value="1"/>
</dbReference>
<evidence type="ECO:0000256" key="7">
    <source>
        <dbReference type="ARBA" id="ARBA00023136"/>
    </source>
</evidence>
<evidence type="ECO:0000256" key="10">
    <source>
        <dbReference type="PROSITE-ProRule" id="PRU01360"/>
    </source>
</evidence>
<feature type="chain" id="PRO_5042204432" evidence="12">
    <location>
        <begin position="26"/>
        <end position="697"/>
    </location>
</feature>
<comment type="similarity">
    <text evidence="2 10 11">Belongs to the TonB-dependent receptor family.</text>
</comment>
<dbReference type="Proteomes" id="UP000263040">
    <property type="component" value="Chromosome"/>
</dbReference>
<name>A0AAD0SQA2_9BACT</name>
<sequence>MIGKRINIRHLSLATILVLSTKLFAQDEVISLDTISVIENNSNVTQGTDSYTTDYMNTSTKLDLSIKDTPQTITVITSKEIEDKNITSYKDVLSNIAGVTLNNRGTNVVSAARGFDITYYKVDGSPSYSTTSQNDFDMAIYDRVEVVKGANGLMTGQGDPSLSMNFIRKHANSKKFEGSLTLDAGSWDSYSQTIDMSTPLTQDKKVRGRVVLKNENSKDFYDNFDKDNTLFYGIIDADLSDETSVSIGTFYDNMYRGGAWFWALPAFYSDGTRTDFPRSTSLTKDWAYWDMETKEVFGNIKHYIYDDITFNLSSSFRRIYERTHTLRFTGSLNKVNGSGMNVSQYADHVTYDEMNLDSYFDVPFNVLNLSQEIIAGGTYNKSKDSDEYRQAFESVSNLFDYDGKALLTNTAYTTGFPEETEQIGIYLVGRFSLTQRLNLITGARLSTWKYHSDDKTVEDREFKNELTPYAGLVYELDDNHSLFVSYTDIFKTQRVKDINEKYLDPIVGKNYETGIKGEYFDGKLNTSFSLFKIIQDNVPQVIDGVTLSDGSYAYEAKKGVESKGYEVSLAGELTDKLDTTFSLAKFEAKDAKNEKVNTKQSRATANLFTNYKLNKDLDVGAGLKYYSKYYTGTGNSYIEQKDYLLANTMMKYKLDKNTSVQLNVNNLFDKKYYEGIGNYWMVYGEPRNFNVSVKYNF</sequence>
<evidence type="ECO:0000256" key="12">
    <source>
        <dbReference type="SAM" id="SignalP"/>
    </source>
</evidence>
<dbReference type="Pfam" id="PF00593">
    <property type="entry name" value="TonB_dep_Rec_b-barrel"/>
    <property type="match status" value="1"/>
</dbReference>